<keyword evidence="2 7" id="KW-0812">Transmembrane</keyword>
<feature type="transmembrane region" description="Helical" evidence="7">
    <location>
        <begin position="238"/>
        <end position="261"/>
    </location>
</feature>
<dbReference type="GO" id="GO:0005886">
    <property type="term" value="C:plasma membrane"/>
    <property type="evidence" value="ECO:0007669"/>
    <property type="project" value="TreeGrafter"/>
</dbReference>
<feature type="region of interest" description="Disordered" evidence="6">
    <location>
        <begin position="97"/>
        <end position="116"/>
    </location>
</feature>
<evidence type="ECO:0000313" key="9">
    <source>
        <dbReference type="EMBL" id="CAD9565978.1"/>
    </source>
</evidence>
<reference evidence="9" key="1">
    <citation type="submission" date="2021-01" db="EMBL/GenBank/DDBJ databases">
        <authorList>
            <person name="Corre E."/>
            <person name="Pelletier E."/>
            <person name="Niang G."/>
            <person name="Scheremetjew M."/>
            <person name="Finn R."/>
            <person name="Kale V."/>
            <person name="Holt S."/>
            <person name="Cochrane G."/>
            <person name="Meng A."/>
            <person name="Brown T."/>
            <person name="Cohen L."/>
        </authorList>
    </citation>
    <scope>NUCLEOTIDE SEQUENCE</scope>
    <source>
        <strain evidence="9">RCC3387</strain>
    </source>
</reference>
<dbReference type="InterPro" id="IPR018490">
    <property type="entry name" value="cNMP-bd_dom_sf"/>
</dbReference>
<feature type="transmembrane region" description="Helical" evidence="7">
    <location>
        <begin position="463"/>
        <end position="483"/>
    </location>
</feature>
<evidence type="ECO:0000256" key="4">
    <source>
        <dbReference type="ARBA" id="ARBA00023136"/>
    </source>
</evidence>
<evidence type="ECO:0000256" key="3">
    <source>
        <dbReference type="ARBA" id="ARBA00022989"/>
    </source>
</evidence>
<name>A0A7S2K5J3_9DINO</name>
<feature type="transmembrane region" description="Helical" evidence="7">
    <location>
        <begin position="374"/>
        <end position="397"/>
    </location>
</feature>
<dbReference type="AlphaFoldDB" id="A0A7S2K5J3"/>
<dbReference type="GO" id="GO:0005249">
    <property type="term" value="F:voltage-gated potassium channel activity"/>
    <property type="evidence" value="ECO:0007669"/>
    <property type="project" value="InterPro"/>
</dbReference>
<organism evidence="9">
    <name type="scientific">Zooxanthella nutricula</name>
    <dbReference type="NCBI Taxonomy" id="1333877"/>
    <lineage>
        <taxon>Eukaryota</taxon>
        <taxon>Sar</taxon>
        <taxon>Alveolata</taxon>
        <taxon>Dinophyceae</taxon>
        <taxon>Peridiniales</taxon>
        <taxon>Peridiniales incertae sedis</taxon>
        <taxon>Zooxanthella</taxon>
    </lineage>
</organism>
<feature type="transmembrane region" description="Helical" evidence="7">
    <location>
        <begin position="311"/>
        <end position="333"/>
    </location>
</feature>
<feature type="region of interest" description="Disordered" evidence="6">
    <location>
        <begin position="129"/>
        <end position="188"/>
    </location>
</feature>
<sequence>MQGSEGGFQGIVKLLCKEHEHLMIQIENLSEENQHLRSQILRSPGAASSWAGEGAMRNLSMISSGQGGVTPPPKAVSLNLTSEVNLLALSERSECAQDLQRGVPSQSSTRALSKRSKTAEMSVAELFAAPPDPDYLPPAPQRGVCNANERPSGDIDGALSDSEANSSSTPIGNGFGPVGMRRTTPRNSQQIMRSDRHSRWITQLMTEGWDPARKRRKGNLFRKRSLVINPECSGFLEVWDMVTMASLVFVALVAPVQVAMFEARIDMLFVANSFVDMIFLTDLTLQFFIMYPKKTNYGYALEQSHKNIVKHYLKTWFVIDFASIIPFDLVGLISESEEMKKMKGVKVIRLLRLLKLARVLKASRLFRRFEIRMSITYGTFALLKFFCILLLITHWLANLWALTLALVDAGEGIPRWIDDFDELDRNVVVKTRDSPVKLYITCLYFTSYTITSVGYGDIGPKNIVETIVCTVMLVISGISWAVVLGQVCGTIANLNKDEQAFRSTMDELNVMMSDRVMPPEMRRRLRSFFLSNKLAQRRARHMRVVEAMSPGLKGQVVMELNRVWIRKVSFLEVILQEAEVSDKGSYFYSFVVDVSVQLQARCFAQGEVFGSVQALCILSRGLVSKGGRLHSAGAVWGKDFVLSDIKLLEPSDSLALTYVEVLSINRDNFLHLVEVHNISCPGLKAKVRWFCCWLAFQRALIYESKRRRRELTKRDLASDFFRSSTNTGNGGRLC</sequence>
<comment type="subcellular location">
    <subcellularLocation>
        <location evidence="1">Membrane</location>
        <topology evidence="1">Multi-pass membrane protein</topology>
    </subcellularLocation>
</comment>
<dbReference type="InterPro" id="IPR005821">
    <property type="entry name" value="Ion_trans_dom"/>
</dbReference>
<evidence type="ECO:0000256" key="1">
    <source>
        <dbReference type="ARBA" id="ARBA00004141"/>
    </source>
</evidence>
<evidence type="ECO:0000256" key="6">
    <source>
        <dbReference type="SAM" id="MobiDB-lite"/>
    </source>
</evidence>
<dbReference type="EMBL" id="HBGW01041115">
    <property type="protein sequence ID" value="CAD9565978.1"/>
    <property type="molecule type" value="Transcribed_RNA"/>
</dbReference>
<protein>
    <recommendedName>
        <fullName evidence="8">Ion transport domain-containing protein</fullName>
    </recommendedName>
</protein>
<feature type="coiled-coil region" evidence="5">
    <location>
        <begin position="12"/>
        <end position="39"/>
    </location>
</feature>
<dbReference type="SUPFAM" id="SSF81324">
    <property type="entry name" value="Voltage-gated potassium channels"/>
    <property type="match status" value="1"/>
</dbReference>
<evidence type="ECO:0000256" key="2">
    <source>
        <dbReference type="ARBA" id="ARBA00022692"/>
    </source>
</evidence>
<evidence type="ECO:0000256" key="7">
    <source>
        <dbReference type="SAM" id="Phobius"/>
    </source>
</evidence>
<gene>
    <name evidence="9" type="ORF">BRAN1462_LOCUS25983</name>
</gene>
<dbReference type="Gene3D" id="1.10.287.70">
    <property type="match status" value="1"/>
</dbReference>
<evidence type="ECO:0000259" key="8">
    <source>
        <dbReference type="Pfam" id="PF00520"/>
    </source>
</evidence>
<dbReference type="InterPro" id="IPR003938">
    <property type="entry name" value="K_chnl_volt-dep_EAG/ELK/ERG"/>
</dbReference>
<keyword evidence="3 7" id="KW-1133">Transmembrane helix</keyword>
<feature type="domain" description="Ion transport" evidence="8">
    <location>
        <begin position="239"/>
        <end position="498"/>
    </location>
</feature>
<keyword evidence="4 7" id="KW-0472">Membrane</keyword>
<dbReference type="Pfam" id="PF00520">
    <property type="entry name" value="Ion_trans"/>
    <property type="match status" value="1"/>
</dbReference>
<dbReference type="PANTHER" id="PTHR10217:SF435">
    <property type="entry name" value="POTASSIUM VOLTAGE-GATED CHANNEL PROTEIN EAG"/>
    <property type="match status" value="1"/>
</dbReference>
<dbReference type="GO" id="GO:0042391">
    <property type="term" value="P:regulation of membrane potential"/>
    <property type="evidence" value="ECO:0007669"/>
    <property type="project" value="TreeGrafter"/>
</dbReference>
<feature type="compositionally biased region" description="Pro residues" evidence="6">
    <location>
        <begin position="130"/>
        <end position="140"/>
    </location>
</feature>
<proteinExistence type="predicted"/>
<keyword evidence="5" id="KW-0175">Coiled coil</keyword>
<evidence type="ECO:0000256" key="5">
    <source>
        <dbReference type="SAM" id="Coils"/>
    </source>
</evidence>
<feature type="transmembrane region" description="Helical" evidence="7">
    <location>
        <begin position="268"/>
        <end position="291"/>
    </location>
</feature>
<accession>A0A7S2K5J3</accession>
<feature type="compositionally biased region" description="Polar residues" evidence="6">
    <location>
        <begin position="162"/>
        <end position="171"/>
    </location>
</feature>
<dbReference type="InterPro" id="IPR050818">
    <property type="entry name" value="KCNH_animal-type"/>
</dbReference>
<dbReference type="Gene3D" id="1.10.287.630">
    <property type="entry name" value="Helix hairpin bin"/>
    <property type="match status" value="1"/>
</dbReference>
<dbReference type="PANTHER" id="PTHR10217">
    <property type="entry name" value="VOLTAGE AND LIGAND GATED POTASSIUM CHANNEL"/>
    <property type="match status" value="1"/>
</dbReference>
<dbReference type="SUPFAM" id="SSF51206">
    <property type="entry name" value="cAMP-binding domain-like"/>
    <property type="match status" value="1"/>
</dbReference>
<dbReference type="PRINTS" id="PR01463">
    <property type="entry name" value="EAGCHANLFMLY"/>
</dbReference>